<evidence type="ECO:0000259" key="1">
    <source>
        <dbReference type="Pfam" id="PF00571"/>
    </source>
</evidence>
<feature type="domain" description="CBS" evidence="1">
    <location>
        <begin position="45"/>
        <end position="88"/>
    </location>
</feature>
<evidence type="ECO:0000313" key="3">
    <source>
        <dbReference type="Proteomes" id="UP001595453"/>
    </source>
</evidence>
<dbReference type="Pfam" id="PF00571">
    <property type="entry name" value="CBS"/>
    <property type="match status" value="1"/>
</dbReference>
<dbReference type="RefSeq" id="WP_377121269.1">
    <property type="nucleotide sequence ID" value="NZ_JBHRSD010000010.1"/>
</dbReference>
<dbReference type="EMBL" id="JBHRSD010000010">
    <property type="protein sequence ID" value="MFC3031732.1"/>
    <property type="molecule type" value="Genomic_DNA"/>
</dbReference>
<dbReference type="Proteomes" id="UP001595453">
    <property type="component" value="Unassembled WGS sequence"/>
</dbReference>
<protein>
    <submittedName>
        <fullName evidence="2">CBS domain-containing protein</fullName>
    </submittedName>
</protein>
<name>A0ABV7CGL6_9GAMM</name>
<keyword evidence="3" id="KW-1185">Reference proteome</keyword>
<dbReference type="SUPFAM" id="SSF54631">
    <property type="entry name" value="CBS-domain pair"/>
    <property type="match status" value="1"/>
</dbReference>
<gene>
    <name evidence="2" type="ORF">ACFOEE_04265</name>
</gene>
<reference evidence="3" key="1">
    <citation type="journal article" date="2019" name="Int. J. Syst. Evol. Microbiol.">
        <title>The Global Catalogue of Microorganisms (GCM) 10K type strain sequencing project: providing services to taxonomists for standard genome sequencing and annotation.</title>
        <authorList>
            <consortium name="The Broad Institute Genomics Platform"/>
            <consortium name="The Broad Institute Genome Sequencing Center for Infectious Disease"/>
            <person name="Wu L."/>
            <person name="Ma J."/>
        </authorList>
    </citation>
    <scope>NUCLEOTIDE SEQUENCE [LARGE SCALE GENOMIC DNA]</scope>
    <source>
        <strain evidence="3">KCTC 42730</strain>
    </source>
</reference>
<proteinExistence type="predicted"/>
<dbReference type="InterPro" id="IPR000644">
    <property type="entry name" value="CBS_dom"/>
</dbReference>
<sequence>MTIYHTFATRAVATIPQFNHSLDEAALVSLDSPASQAMHAFHIVPPQLIDVDTSVDEAIMVLDKTHNRTSFVVDKLNNMLGVISKARLKSSYVLKVAAKIGVNRKDLSVGDIMVKLDKLNSVSEFAIRSARVGDVLKTLESEGHEHLLVVNHTPERVVGYFDLIDMAHMIGRPLSQIKLAKSFGEIVDSLWHHNEI</sequence>
<comment type="caution">
    <text evidence="2">The sequence shown here is derived from an EMBL/GenBank/DDBJ whole genome shotgun (WGS) entry which is preliminary data.</text>
</comment>
<evidence type="ECO:0000313" key="2">
    <source>
        <dbReference type="EMBL" id="MFC3031732.1"/>
    </source>
</evidence>
<organism evidence="2 3">
    <name type="scientific">Pseudoalteromonas fenneropenaei</name>
    <dbReference type="NCBI Taxonomy" id="1737459"/>
    <lineage>
        <taxon>Bacteria</taxon>
        <taxon>Pseudomonadati</taxon>
        <taxon>Pseudomonadota</taxon>
        <taxon>Gammaproteobacteria</taxon>
        <taxon>Alteromonadales</taxon>
        <taxon>Pseudoalteromonadaceae</taxon>
        <taxon>Pseudoalteromonas</taxon>
    </lineage>
</organism>
<dbReference type="Gene3D" id="3.10.580.10">
    <property type="entry name" value="CBS-domain"/>
    <property type="match status" value="1"/>
</dbReference>
<dbReference type="InterPro" id="IPR046342">
    <property type="entry name" value="CBS_dom_sf"/>
</dbReference>
<accession>A0ABV7CGL6</accession>